<dbReference type="AlphaFoldDB" id="A0A319E7F2"/>
<feature type="chain" id="PRO_5016464753" description="Hydrophobin" evidence="1">
    <location>
        <begin position="16"/>
        <end position="132"/>
    </location>
</feature>
<name>A0A319E7F2_9EURO</name>
<dbReference type="Proteomes" id="UP000247810">
    <property type="component" value="Unassembled WGS sequence"/>
</dbReference>
<evidence type="ECO:0000313" key="3">
    <source>
        <dbReference type="Proteomes" id="UP000247810"/>
    </source>
</evidence>
<dbReference type="OrthoDB" id="10457870at2759"/>
<keyword evidence="3" id="KW-1185">Reference proteome</keyword>
<dbReference type="VEuPathDB" id="FungiDB:BO71DRAFT_407592"/>
<organism evidence="2 3">
    <name type="scientific">Aspergillus ellipticus CBS 707.79</name>
    <dbReference type="NCBI Taxonomy" id="1448320"/>
    <lineage>
        <taxon>Eukaryota</taxon>
        <taxon>Fungi</taxon>
        <taxon>Dikarya</taxon>
        <taxon>Ascomycota</taxon>
        <taxon>Pezizomycotina</taxon>
        <taxon>Eurotiomycetes</taxon>
        <taxon>Eurotiomycetidae</taxon>
        <taxon>Eurotiales</taxon>
        <taxon>Aspergillaceae</taxon>
        <taxon>Aspergillus</taxon>
        <taxon>Aspergillus subgen. Circumdati</taxon>
    </lineage>
</organism>
<protein>
    <recommendedName>
        <fullName evidence="4">Hydrophobin</fullName>
    </recommendedName>
</protein>
<accession>A0A319E7F2</accession>
<dbReference type="EMBL" id="KZ825835">
    <property type="protein sequence ID" value="PYH96648.1"/>
    <property type="molecule type" value="Genomic_DNA"/>
</dbReference>
<proteinExistence type="predicted"/>
<evidence type="ECO:0000256" key="1">
    <source>
        <dbReference type="SAM" id="SignalP"/>
    </source>
</evidence>
<evidence type="ECO:0000313" key="2">
    <source>
        <dbReference type="EMBL" id="PYH96648.1"/>
    </source>
</evidence>
<reference evidence="2 3" key="1">
    <citation type="submission" date="2018-02" db="EMBL/GenBank/DDBJ databases">
        <title>The genomes of Aspergillus section Nigri reveals drivers in fungal speciation.</title>
        <authorList>
            <consortium name="DOE Joint Genome Institute"/>
            <person name="Vesth T.C."/>
            <person name="Nybo J."/>
            <person name="Theobald S."/>
            <person name="Brandl J."/>
            <person name="Frisvad J.C."/>
            <person name="Nielsen K.F."/>
            <person name="Lyhne E.K."/>
            <person name="Kogle M.E."/>
            <person name="Kuo A."/>
            <person name="Riley R."/>
            <person name="Clum A."/>
            <person name="Nolan M."/>
            <person name="Lipzen A."/>
            <person name="Salamov A."/>
            <person name="Henrissat B."/>
            <person name="Wiebenga A."/>
            <person name="De vries R.P."/>
            <person name="Grigoriev I.V."/>
            <person name="Mortensen U.H."/>
            <person name="Andersen M.R."/>
            <person name="Baker S.E."/>
        </authorList>
    </citation>
    <scope>NUCLEOTIDE SEQUENCE [LARGE SCALE GENOMIC DNA]</scope>
    <source>
        <strain evidence="2 3">CBS 707.79</strain>
    </source>
</reference>
<gene>
    <name evidence="2" type="ORF">BO71DRAFT_407592</name>
</gene>
<feature type="signal peptide" evidence="1">
    <location>
        <begin position="1"/>
        <end position="15"/>
    </location>
</feature>
<evidence type="ECO:0008006" key="4">
    <source>
        <dbReference type="Google" id="ProtNLM"/>
    </source>
</evidence>
<sequence>MNFIVLAALAATAMAGVPAGSYSYNSKNTDISTNTNTKNQFSQSSVQNVCGANTVMCCQEFNENHGLSPEGESGFRDGMGRSVDRPIQGGNGCGPCETKNGAVACCNGNTGGGLLLPMPCIPIGEINILSKP</sequence>
<keyword evidence="1" id="KW-0732">Signal</keyword>